<organism evidence="1">
    <name type="scientific">Bifidobacterium breve</name>
    <dbReference type="NCBI Taxonomy" id="1685"/>
    <lineage>
        <taxon>Bacteria</taxon>
        <taxon>Bacillati</taxon>
        <taxon>Actinomycetota</taxon>
        <taxon>Actinomycetes</taxon>
        <taxon>Bifidobacteriales</taxon>
        <taxon>Bifidobacteriaceae</taxon>
        <taxon>Bifidobacterium</taxon>
    </lineage>
</organism>
<evidence type="ECO:0000313" key="1">
    <source>
        <dbReference type="EMBL" id="VYT12597.1"/>
    </source>
</evidence>
<dbReference type="RefSeq" id="WP_257964115.1">
    <property type="nucleotide sequence ID" value="NZ_CACRSN010000009.1"/>
</dbReference>
<accession>A0A6N2U4T3</accession>
<protein>
    <submittedName>
        <fullName evidence="1">Uncharacterized protein</fullName>
    </submittedName>
</protein>
<reference evidence="1" key="1">
    <citation type="submission" date="2019-11" db="EMBL/GenBank/DDBJ databases">
        <authorList>
            <person name="Feng L."/>
        </authorList>
    </citation>
    <scope>NUCLEOTIDE SEQUENCE</scope>
    <source>
        <strain evidence="1">BbreveLFYP81</strain>
    </source>
</reference>
<dbReference type="AlphaFoldDB" id="A0A6N2U4T3"/>
<proteinExistence type="predicted"/>
<sequence length="104" mass="11755">MRGKPVPKDERTEPTRVDVTIDPKAHKIDRRGCITQDNIVGMRRVFNVGRRNAGRMAELLIDHGQAVAADLETGEILADQTLDATREYQYRKPANDVNDAPRQM</sequence>
<name>A0A6N2U4T3_BIFBR</name>
<dbReference type="EMBL" id="CACRSN010000009">
    <property type="protein sequence ID" value="VYT12597.1"/>
    <property type="molecule type" value="Genomic_DNA"/>
</dbReference>
<gene>
    <name evidence="1" type="ORF">BBLFYP81_01736</name>
</gene>